<evidence type="ECO:0000313" key="2">
    <source>
        <dbReference type="Proteomes" id="UP001304895"/>
    </source>
</evidence>
<dbReference type="PANTHER" id="PTHR28158">
    <property type="entry name" value="37S RIBOSOMAL PROTEIN S35, MITOCHONDRIAL"/>
    <property type="match status" value="1"/>
</dbReference>
<name>A0AAN6ZDI5_9PEZI</name>
<dbReference type="GO" id="GO:0005763">
    <property type="term" value="C:mitochondrial small ribosomal subunit"/>
    <property type="evidence" value="ECO:0007669"/>
    <property type="project" value="TreeGrafter"/>
</dbReference>
<dbReference type="GO" id="GO:0003735">
    <property type="term" value="F:structural constituent of ribosome"/>
    <property type="evidence" value="ECO:0007669"/>
    <property type="project" value="TreeGrafter"/>
</dbReference>
<dbReference type="EMBL" id="MU853412">
    <property type="protein sequence ID" value="KAK4133479.1"/>
    <property type="molecule type" value="Genomic_DNA"/>
</dbReference>
<proteinExistence type="predicted"/>
<dbReference type="AlphaFoldDB" id="A0AAN6ZDI5"/>
<accession>A0AAN6ZDI5</accession>
<reference evidence="1" key="2">
    <citation type="submission" date="2023-05" db="EMBL/GenBank/DDBJ databases">
        <authorList>
            <consortium name="Lawrence Berkeley National Laboratory"/>
            <person name="Steindorff A."/>
            <person name="Hensen N."/>
            <person name="Bonometti L."/>
            <person name="Westerberg I."/>
            <person name="Brannstrom I.O."/>
            <person name="Guillou S."/>
            <person name="Cros-Aarteil S."/>
            <person name="Calhoun S."/>
            <person name="Haridas S."/>
            <person name="Kuo A."/>
            <person name="Mondo S."/>
            <person name="Pangilinan J."/>
            <person name="Riley R."/>
            <person name="Labutti K."/>
            <person name="Andreopoulos B."/>
            <person name="Lipzen A."/>
            <person name="Chen C."/>
            <person name="Yanf M."/>
            <person name="Daum C."/>
            <person name="Ng V."/>
            <person name="Clum A."/>
            <person name="Ohm R."/>
            <person name="Martin F."/>
            <person name="Silar P."/>
            <person name="Natvig D."/>
            <person name="Lalanne C."/>
            <person name="Gautier V."/>
            <person name="Ament-Velasquez S.L."/>
            <person name="Kruys A."/>
            <person name="Hutchinson M.I."/>
            <person name="Powell A.J."/>
            <person name="Barry K."/>
            <person name="Miller A.N."/>
            <person name="Grigoriev I.V."/>
            <person name="Debuchy R."/>
            <person name="Gladieux P."/>
            <person name="Thoren M.H."/>
            <person name="Johannesson H."/>
        </authorList>
    </citation>
    <scope>NUCLEOTIDE SEQUENCE</scope>
    <source>
        <strain evidence="1">CBS 123565</strain>
    </source>
</reference>
<dbReference type="InterPro" id="IPR021036">
    <property type="entry name" value="Ribosomal_mS45"/>
</dbReference>
<sequence length="344" mass="38896">MPPRIPISSCQSQLLRNCLDHAPSFSLSASPALASPLQSLAAPTPQCSRSFSTTPARPATRLRRRFLEWLDNKGAKYRTPRGPRGTNYVTRPVKTGDIYDDKMPFPNNTLFRSEPVLSDRARELIWTSVMKEGMPLKAVSAQFHVDMRRVAAVVRMKEIEKKWTRENKPMAAPYAAAVEAMLPRANLSSGENRFEPINDIHIHSYTMQQLFVPTSESREFTREDAAKAFGDYILPPDAKMRIPELVQLEKNRAAGMEPEQARAAFIKSAAQSEAAFATNQRARMQAEEERTTRVRAGRFEFRFEEVNADDTGSTGRSRKAVGWRYGVPFYDRKRGQVKIPTSVE</sequence>
<protein>
    <recommendedName>
        <fullName evidence="3">37S ribosomal protein S35, mitochondrial</fullName>
    </recommendedName>
</protein>
<reference evidence="1" key="1">
    <citation type="journal article" date="2023" name="Mol. Phylogenet. Evol.">
        <title>Genome-scale phylogeny and comparative genomics of the fungal order Sordariales.</title>
        <authorList>
            <person name="Hensen N."/>
            <person name="Bonometti L."/>
            <person name="Westerberg I."/>
            <person name="Brannstrom I.O."/>
            <person name="Guillou S."/>
            <person name="Cros-Aarteil S."/>
            <person name="Calhoun S."/>
            <person name="Haridas S."/>
            <person name="Kuo A."/>
            <person name="Mondo S."/>
            <person name="Pangilinan J."/>
            <person name="Riley R."/>
            <person name="LaButti K."/>
            <person name="Andreopoulos B."/>
            <person name="Lipzen A."/>
            <person name="Chen C."/>
            <person name="Yan M."/>
            <person name="Daum C."/>
            <person name="Ng V."/>
            <person name="Clum A."/>
            <person name="Steindorff A."/>
            <person name="Ohm R.A."/>
            <person name="Martin F."/>
            <person name="Silar P."/>
            <person name="Natvig D.O."/>
            <person name="Lalanne C."/>
            <person name="Gautier V."/>
            <person name="Ament-Velasquez S.L."/>
            <person name="Kruys A."/>
            <person name="Hutchinson M.I."/>
            <person name="Powell A.J."/>
            <person name="Barry K."/>
            <person name="Miller A.N."/>
            <person name="Grigoriev I.V."/>
            <person name="Debuchy R."/>
            <person name="Gladieux P."/>
            <person name="Hiltunen Thoren M."/>
            <person name="Johannesson H."/>
        </authorList>
    </citation>
    <scope>NUCLEOTIDE SEQUENCE</scope>
    <source>
        <strain evidence="1">CBS 123565</strain>
    </source>
</reference>
<organism evidence="1 2">
    <name type="scientific">Trichocladium antarcticum</name>
    <dbReference type="NCBI Taxonomy" id="1450529"/>
    <lineage>
        <taxon>Eukaryota</taxon>
        <taxon>Fungi</taxon>
        <taxon>Dikarya</taxon>
        <taxon>Ascomycota</taxon>
        <taxon>Pezizomycotina</taxon>
        <taxon>Sordariomycetes</taxon>
        <taxon>Sordariomycetidae</taxon>
        <taxon>Sordariales</taxon>
        <taxon>Chaetomiaceae</taxon>
        <taxon>Trichocladium</taxon>
    </lineage>
</organism>
<dbReference type="Pfam" id="PF12298">
    <property type="entry name" value="Bot1p"/>
    <property type="match status" value="1"/>
</dbReference>
<comment type="caution">
    <text evidence="1">The sequence shown here is derived from an EMBL/GenBank/DDBJ whole genome shotgun (WGS) entry which is preliminary data.</text>
</comment>
<evidence type="ECO:0000313" key="1">
    <source>
        <dbReference type="EMBL" id="KAK4133479.1"/>
    </source>
</evidence>
<evidence type="ECO:0008006" key="3">
    <source>
        <dbReference type="Google" id="ProtNLM"/>
    </source>
</evidence>
<gene>
    <name evidence="1" type="ORF">BT67DRAFT_462992</name>
</gene>
<keyword evidence="2" id="KW-1185">Reference proteome</keyword>
<dbReference type="Proteomes" id="UP001304895">
    <property type="component" value="Unassembled WGS sequence"/>
</dbReference>
<dbReference type="GO" id="GO:0032543">
    <property type="term" value="P:mitochondrial translation"/>
    <property type="evidence" value="ECO:0007669"/>
    <property type="project" value="TreeGrafter"/>
</dbReference>
<dbReference type="PANTHER" id="PTHR28158:SF1">
    <property type="entry name" value="SMALL RIBOSOMAL SUBUNIT PROTEIN MS45"/>
    <property type="match status" value="1"/>
</dbReference>